<dbReference type="KEGG" id="ptan:CRYO30217_03604"/>
<keyword evidence="2" id="KW-1185">Reference proteome</keyword>
<dbReference type="RefSeq" id="WP_258543772.1">
    <property type="nucleotide sequence ID" value="NZ_OU015584.1"/>
</dbReference>
<dbReference type="InterPro" id="IPR026265">
    <property type="entry name" value="LptC"/>
</dbReference>
<dbReference type="InterPro" id="IPR010664">
    <property type="entry name" value="LipoPS_assembly_LptC-rel"/>
</dbReference>
<dbReference type="Pfam" id="PF06835">
    <property type="entry name" value="LptC"/>
    <property type="match status" value="1"/>
</dbReference>
<dbReference type="NCBIfam" id="TIGR04409">
    <property type="entry name" value="LptC_YrbK"/>
    <property type="match status" value="1"/>
</dbReference>
<dbReference type="GO" id="GO:0005886">
    <property type="term" value="C:plasma membrane"/>
    <property type="evidence" value="ECO:0007669"/>
    <property type="project" value="InterPro"/>
</dbReference>
<dbReference type="GO" id="GO:0015221">
    <property type="term" value="F:lipopolysaccharide transmembrane transporter activity"/>
    <property type="evidence" value="ECO:0007669"/>
    <property type="project" value="InterPro"/>
</dbReference>
<organism evidence="1 2">
    <name type="scientific">Parvicella tangerina</name>
    <dbReference type="NCBI Taxonomy" id="2829795"/>
    <lineage>
        <taxon>Bacteria</taxon>
        <taxon>Pseudomonadati</taxon>
        <taxon>Bacteroidota</taxon>
        <taxon>Flavobacteriia</taxon>
        <taxon>Flavobacteriales</taxon>
        <taxon>Parvicellaceae</taxon>
        <taxon>Parvicella</taxon>
    </lineage>
</organism>
<protein>
    <submittedName>
        <fullName evidence="1">Lipopolysaccharide export system protein LptC</fullName>
    </submittedName>
</protein>
<dbReference type="EMBL" id="OU015584">
    <property type="protein sequence ID" value="CAG5087867.1"/>
    <property type="molecule type" value="Genomic_DNA"/>
</dbReference>
<dbReference type="Gene3D" id="2.60.450.10">
    <property type="entry name" value="Lipopolysaccharide (LPS) transport protein A like domain"/>
    <property type="match status" value="1"/>
</dbReference>
<dbReference type="Proteomes" id="UP000683507">
    <property type="component" value="Chromosome"/>
</dbReference>
<dbReference type="AlphaFoldDB" id="A0A916JRU5"/>
<gene>
    <name evidence="1" type="primary">lptC</name>
    <name evidence="1" type="ORF">CRYO30217_03604</name>
</gene>
<proteinExistence type="predicted"/>
<accession>A0A916JRU5</accession>
<evidence type="ECO:0000313" key="2">
    <source>
        <dbReference type="Proteomes" id="UP000683507"/>
    </source>
</evidence>
<evidence type="ECO:0000313" key="1">
    <source>
        <dbReference type="EMBL" id="CAG5087867.1"/>
    </source>
</evidence>
<sequence length="183" mass="20803">MAVGMFLSCGNTDKEIQEVSHTYDGPLETSEGVTMYFSDQGEAQIKLESPLMHRYLMEENEMRLECPTGMKVTFYDSIGEVESVLTANYGEMYSNKEFIKVKDDVVFINNKDEELNTELLHVDFKKDSVYTHEKVVVSSPKGTISGVGLHSNSNFTKYKVHNINNGVYNMEENALEKNMNNNE</sequence>
<reference evidence="1" key="1">
    <citation type="submission" date="2021-04" db="EMBL/GenBank/DDBJ databases">
        <authorList>
            <person name="Rodrigo-Torres L."/>
            <person name="Arahal R. D."/>
            <person name="Lucena T."/>
        </authorList>
    </citation>
    <scope>NUCLEOTIDE SEQUENCE</scope>
    <source>
        <strain evidence="1">AS29M-1</strain>
    </source>
</reference>
<name>A0A916JRU5_9FLAO</name>